<name>A0ABU6U654_9FABA</name>
<sequence>MAGAPRTGQVLNAPDKVADIKATKLAWNLVVGVVRIIERGIAFNVLSQNLIWGLQDTYTGVWSLQQEKLHSSNPWQRR</sequence>
<protein>
    <submittedName>
        <fullName evidence="1">Uncharacterized protein</fullName>
    </submittedName>
</protein>
<dbReference type="EMBL" id="JASCZI010120851">
    <property type="protein sequence ID" value="MED6155900.1"/>
    <property type="molecule type" value="Genomic_DNA"/>
</dbReference>
<reference evidence="1 2" key="1">
    <citation type="journal article" date="2023" name="Plants (Basel)">
        <title>Bridging the Gap: Combining Genomics and Transcriptomics Approaches to Understand Stylosanthes scabra, an Orphan Legume from the Brazilian Caatinga.</title>
        <authorList>
            <person name="Ferreira-Neto J.R.C."/>
            <person name="da Silva M.D."/>
            <person name="Binneck E."/>
            <person name="de Melo N.F."/>
            <person name="da Silva R.H."/>
            <person name="de Melo A.L.T.M."/>
            <person name="Pandolfi V."/>
            <person name="Bustamante F.O."/>
            <person name="Brasileiro-Vidal A.C."/>
            <person name="Benko-Iseppon A.M."/>
        </authorList>
    </citation>
    <scope>NUCLEOTIDE SEQUENCE [LARGE SCALE GENOMIC DNA]</scope>
    <source>
        <tissue evidence="1">Leaves</tissue>
    </source>
</reference>
<gene>
    <name evidence="1" type="ORF">PIB30_009675</name>
</gene>
<evidence type="ECO:0000313" key="2">
    <source>
        <dbReference type="Proteomes" id="UP001341840"/>
    </source>
</evidence>
<evidence type="ECO:0000313" key="1">
    <source>
        <dbReference type="EMBL" id="MED6155900.1"/>
    </source>
</evidence>
<organism evidence="1 2">
    <name type="scientific">Stylosanthes scabra</name>
    <dbReference type="NCBI Taxonomy" id="79078"/>
    <lineage>
        <taxon>Eukaryota</taxon>
        <taxon>Viridiplantae</taxon>
        <taxon>Streptophyta</taxon>
        <taxon>Embryophyta</taxon>
        <taxon>Tracheophyta</taxon>
        <taxon>Spermatophyta</taxon>
        <taxon>Magnoliopsida</taxon>
        <taxon>eudicotyledons</taxon>
        <taxon>Gunneridae</taxon>
        <taxon>Pentapetalae</taxon>
        <taxon>rosids</taxon>
        <taxon>fabids</taxon>
        <taxon>Fabales</taxon>
        <taxon>Fabaceae</taxon>
        <taxon>Papilionoideae</taxon>
        <taxon>50 kb inversion clade</taxon>
        <taxon>dalbergioids sensu lato</taxon>
        <taxon>Dalbergieae</taxon>
        <taxon>Pterocarpus clade</taxon>
        <taxon>Stylosanthes</taxon>
    </lineage>
</organism>
<dbReference type="Proteomes" id="UP001341840">
    <property type="component" value="Unassembled WGS sequence"/>
</dbReference>
<accession>A0ABU6U654</accession>
<comment type="caution">
    <text evidence="1">The sequence shown here is derived from an EMBL/GenBank/DDBJ whole genome shotgun (WGS) entry which is preliminary data.</text>
</comment>
<proteinExistence type="predicted"/>
<keyword evidence="2" id="KW-1185">Reference proteome</keyword>